<organism evidence="2 3">
    <name type="scientific">Ramlibacter rhizophilus</name>
    <dbReference type="NCBI Taxonomy" id="1781167"/>
    <lineage>
        <taxon>Bacteria</taxon>
        <taxon>Pseudomonadati</taxon>
        <taxon>Pseudomonadota</taxon>
        <taxon>Betaproteobacteria</taxon>
        <taxon>Burkholderiales</taxon>
        <taxon>Comamonadaceae</taxon>
        <taxon>Ramlibacter</taxon>
    </lineage>
</organism>
<feature type="domain" description="Hemerythrin-like" evidence="1">
    <location>
        <begin position="41"/>
        <end position="158"/>
    </location>
</feature>
<keyword evidence="3" id="KW-1185">Reference proteome</keyword>
<protein>
    <submittedName>
        <fullName evidence="2">Hemerythrin domain-containing protein</fullName>
    </submittedName>
</protein>
<proteinExistence type="predicted"/>
<dbReference type="PANTHER" id="PTHR35585:SF1">
    <property type="entry name" value="HHE DOMAIN PROTEIN (AFU_ORTHOLOGUE AFUA_4G00730)"/>
    <property type="match status" value="1"/>
</dbReference>
<accession>A0A4Z0BKM1</accession>
<evidence type="ECO:0000313" key="3">
    <source>
        <dbReference type="Proteomes" id="UP000297564"/>
    </source>
</evidence>
<evidence type="ECO:0000313" key="2">
    <source>
        <dbReference type="EMBL" id="TFY99866.1"/>
    </source>
</evidence>
<sequence>MIERLPTRRQWLIASAASGAMLNLSHVAAQTAAAGGDWLAMIEQHHRLIQRSFEELLSRTDAPWDQLDLQLLNLHHVLKAHQIGEEHVIYPAAVRAGLQTAAERLYQQEAEAKVISAQLRLIVLVRDRNAGWTESAQRLQKLVLQHALEEEEQQVYPKLRQQLSPAQNQLLSQLYPLEFSSVVPTRRR</sequence>
<dbReference type="InterPro" id="IPR006311">
    <property type="entry name" value="TAT_signal"/>
</dbReference>
<dbReference type="InterPro" id="IPR012312">
    <property type="entry name" value="Hemerythrin-like"/>
</dbReference>
<dbReference type="OrthoDB" id="7061066at2"/>
<comment type="caution">
    <text evidence="2">The sequence shown here is derived from an EMBL/GenBank/DDBJ whole genome shotgun (WGS) entry which is preliminary data.</text>
</comment>
<dbReference type="PROSITE" id="PS51318">
    <property type="entry name" value="TAT"/>
    <property type="match status" value="1"/>
</dbReference>
<dbReference type="PANTHER" id="PTHR35585">
    <property type="entry name" value="HHE DOMAIN PROTEIN (AFU_ORTHOLOGUE AFUA_4G00730)"/>
    <property type="match status" value="1"/>
</dbReference>
<dbReference type="Pfam" id="PF01814">
    <property type="entry name" value="Hemerythrin"/>
    <property type="match status" value="1"/>
</dbReference>
<dbReference type="RefSeq" id="WP_135285409.1">
    <property type="nucleotide sequence ID" value="NZ_SMLL01000004.1"/>
</dbReference>
<reference evidence="2 3" key="1">
    <citation type="submission" date="2019-03" db="EMBL/GenBank/DDBJ databases">
        <title>Ramlibacter rhizophilus CCTCC AB2015357, whole genome shotgun sequence.</title>
        <authorList>
            <person name="Zhang X."/>
            <person name="Feng G."/>
            <person name="Zhu H."/>
        </authorList>
    </citation>
    <scope>NUCLEOTIDE SEQUENCE [LARGE SCALE GENOMIC DNA]</scope>
    <source>
        <strain evidence="2 3">CCTCC AB2015357</strain>
    </source>
</reference>
<dbReference type="EMBL" id="SMLL01000004">
    <property type="protein sequence ID" value="TFY99866.1"/>
    <property type="molecule type" value="Genomic_DNA"/>
</dbReference>
<gene>
    <name evidence="2" type="ORF">EZ242_12080</name>
</gene>
<dbReference type="AlphaFoldDB" id="A0A4Z0BKM1"/>
<evidence type="ECO:0000259" key="1">
    <source>
        <dbReference type="Pfam" id="PF01814"/>
    </source>
</evidence>
<dbReference type="Proteomes" id="UP000297564">
    <property type="component" value="Unassembled WGS sequence"/>
</dbReference>
<name>A0A4Z0BKM1_9BURK</name>